<dbReference type="InterPro" id="IPR004358">
    <property type="entry name" value="Sig_transdc_His_kin-like_C"/>
</dbReference>
<evidence type="ECO:0000313" key="15">
    <source>
        <dbReference type="EMBL" id="MBK1670285.1"/>
    </source>
</evidence>
<dbReference type="InterPro" id="IPR003594">
    <property type="entry name" value="HATPase_dom"/>
</dbReference>
<dbReference type="Pfam" id="PF02518">
    <property type="entry name" value="HATPase_c"/>
    <property type="match status" value="1"/>
</dbReference>
<dbReference type="Gene3D" id="3.30.565.10">
    <property type="entry name" value="Histidine kinase-like ATPase, C-terminal domain"/>
    <property type="match status" value="1"/>
</dbReference>
<evidence type="ECO:0000256" key="4">
    <source>
        <dbReference type="ARBA" id="ARBA00022553"/>
    </source>
</evidence>
<keyword evidence="7" id="KW-0547">Nucleotide-binding</keyword>
<keyword evidence="9" id="KW-0067">ATP-binding</keyword>
<evidence type="ECO:0000256" key="7">
    <source>
        <dbReference type="ARBA" id="ARBA00022741"/>
    </source>
</evidence>
<dbReference type="SMART" id="SM00091">
    <property type="entry name" value="PAS"/>
    <property type="match status" value="1"/>
</dbReference>
<evidence type="ECO:0000256" key="10">
    <source>
        <dbReference type="ARBA" id="ARBA00022989"/>
    </source>
</evidence>
<dbReference type="PROSITE" id="PS50112">
    <property type="entry name" value="PAS"/>
    <property type="match status" value="1"/>
</dbReference>
<reference evidence="15 16" key="1">
    <citation type="journal article" date="2020" name="Microorganisms">
        <title>Osmotic Adaptation and Compatible Solute Biosynthesis of Phototrophic Bacteria as Revealed from Genome Analyses.</title>
        <authorList>
            <person name="Imhoff J.F."/>
            <person name="Rahn T."/>
            <person name="Kunzel S."/>
            <person name="Keller A."/>
            <person name="Neulinger S.C."/>
        </authorList>
    </citation>
    <scope>NUCLEOTIDE SEQUENCE [LARGE SCALE GENOMIC DNA]</scope>
    <source>
        <strain evidence="15 16">DSM 9895</strain>
    </source>
</reference>
<keyword evidence="5" id="KW-0808">Transferase</keyword>
<dbReference type="Gene3D" id="3.30.450.20">
    <property type="entry name" value="PAS domain"/>
    <property type="match status" value="1"/>
</dbReference>
<dbReference type="InterPro" id="IPR036890">
    <property type="entry name" value="HATPase_C_sf"/>
</dbReference>
<dbReference type="PANTHER" id="PTHR42878:SF7">
    <property type="entry name" value="SENSOR HISTIDINE KINASE GLRK"/>
    <property type="match status" value="1"/>
</dbReference>
<dbReference type="SUPFAM" id="SSF55874">
    <property type="entry name" value="ATPase domain of HSP90 chaperone/DNA topoisomerase II/histidine kinase"/>
    <property type="match status" value="1"/>
</dbReference>
<dbReference type="InterPro" id="IPR035965">
    <property type="entry name" value="PAS-like_dom_sf"/>
</dbReference>
<evidence type="ECO:0000259" key="13">
    <source>
        <dbReference type="PROSITE" id="PS50109"/>
    </source>
</evidence>
<evidence type="ECO:0000256" key="3">
    <source>
        <dbReference type="ARBA" id="ARBA00012438"/>
    </source>
</evidence>
<name>A0ABS1DIG5_9PROT</name>
<dbReference type="SMART" id="SM00387">
    <property type="entry name" value="HATPase_c"/>
    <property type="match status" value="1"/>
</dbReference>
<dbReference type="EC" id="2.7.13.3" evidence="3"/>
<keyword evidence="4" id="KW-0597">Phosphoprotein</keyword>
<dbReference type="InterPro" id="IPR003661">
    <property type="entry name" value="HisK_dim/P_dom"/>
</dbReference>
<keyword evidence="11" id="KW-0902">Two-component regulatory system</keyword>
<comment type="subcellular location">
    <subcellularLocation>
        <location evidence="2">Membrane</location>
        <topology evidence="2">Multi-pass membrane protein</topology>
    </subcellularLocation>
</comment>
<keyword evidence="6" id="KW-0812">Transmembrane</keyword>
<dbReference type="PROSITE" id="PS50109">
    <property type="entry name" value="HIS_KIN"/>
    <property type="match status" value="1"/>
</dbReference>
<dbReference type="RefSeq" id="WP_200342645.1">
    <property type="nucleotide sequence ID" value="NZ_NRRL01000085.1"/>
</dbReference>
<evidence type="ECO:0000313" key="16">
    <source>
        <dbReference type="Proteomes" id="UP001296873"/>
    </source>
</evidence>
<dbReference type="SUPFAM" id="SSF47384">
    <property type="entry name" value="Homodimeric domain of signal transducing histidine kinase"/>
    <property type="match status" value="1"/>
</dbReference>
<evidence type="ECO:0000256" key="12">
    <source>
        <dbReference type="ARBA" id="ARBA00023136"/>
    </source>
</evidence>
<evidence type="ECO:0000256" key="1">
    <source>
        <dbReference type="ARBA" id="ARBA00000085"/>
    </source>
</evidence>
<dbReference type="InterPro" id="IPR005467">
    <property type="entry name" value="His_kinase_dom"/>
</dbReference>
<evidence type="ECO:0000259" key="14">
    <source>
        <dbReference type="PROSITE" id="PS50112"/>
    </source>
</evidence>
<sequence length="334" mass="36239">MPPGVSELSRDDNFAKLFERMADAAVLIEIETGTIQEANAAARELLGYGRADIGRVRAQDIHPHELPALTQFIDDVIQHGDWERDDMACRARDGVFVPARVRATYIEVFGRRCVLSVIHDLRTDRLAELGQAVRKVSHDLRNVLANAVMLAETLSARDDPQVQRLAQGVLTSVDRAIEMCRRSLSVGSAAEPEPTPEPIALAALAREVASELPSRDIRVTVDVPAEASATADRQQVHRILLNLLRNAADAAGTSRIRIDGAVRDDGWRYLDIIDDGPGLPAGAENARPSELARRSGGTGLGLRIAEEMATLNAGQLSLVDTGATGTRFRVWLPG</sequence>
<dbReference type="EMBL" id="NRRL01000085">
    <property type="protein sequence ID" value="MBK1670285.1"/>
    <property type="molecule type" value="Genomic_DNA"/>
</dbReference>
<dbReference type="SUPFAM" id="SSF55785">
    <property type="entry name" value="PYP-like sensor domain (PAS domain)"/>
    <property type="match status" value="1"/>
</dbReference>
<gene>
    <name evidence="15" type="ORF">CKO28_19860</name>
</gene>
<feature type="domain" description="Histidine kinase" evidence="13">
    <location>
        <begin position="135"/>
        <end position="334"/>
    </location>
</feature>
<dbReference type="CDD" id="cd00082">
    <property type="entry name" value="HisKA"/>
    <property type="match status" value="1"/>
</dbReference>
<dbReference type="InterPro" id="IPR050351">
    <property type="entry name" value="BphY/WalK/GraS-like"/>
</dbReference>
<comment type="catalytic activity">
    <reaction evidence="1">
        <text>ATP + protein L-histidine = ADP + protein N-phospho-L-histidine.</text>
        <dbReference type="EC" id="2.7.13.3"/>
    </reaction>
</comment>
<keyword evidence="16" id="KW-1185">Reference proteome</keyword>
<dbReference type="NCBIfam" id="TIGR00229">
    <property type="entry name" value="sensory_box"/>
    <property type="match status" value="1"/>
</dbReference>
<evidence type="ECO:0000256" key="11">
    <source>
        <dbReference type="ARBA" id="ARBA00023012"/>
    </source>
</evidence>
<organism evidence="15 16">
    <name type="scientific">Rhodovibrio sodomensis</name>
    <dbReference type="NCBI Taxonomy" id="1088"/>
    <lineage>
        <taxon>Bacteria</taxon>
        <taxon>Pseudomonadati</taxon>
        <taxon>Pseudomonadota</taxon>
        <taxon>Alphaproteobacteria</taxon>
        <taxon>Rhodospirillales</taxon>
        <taxon>Rhodovibrionaceae</taxon>
        <taxon>Rhodovibrio</taxon>
    </lineage>
</organism>
<dbReference type="Proteomes" id="UP001296873">
    <property type="component" value="Unassembled WGS sequence"/>
</dbReference>
<dbReference type="CDD" id="cd00130">
    <property type="entry name" value="PAS"/>
    <property type="match status" value="1"/>
</dbReference>
<dbReference type="Pfam" id="PF13426">
    <property type="entry name" value="PAS_9"/>
    <property type="match status" value="1"/>
</dbReference>
<evidence type="ECO:0000256" key="5">
    <source>
        <dbReference type="ARBA" id="ARBA00022679"/>
    </source>
</evidence>
<evidence type="ECO:0000256" key="2">
    <source>
        <dbReference type="ARBA" id="ARBA00004141"/>
    </source>
</evidence>
<evidence type="ECO:0000256" key="9">
    <source>
        <dbReference type="ARBA" id="ARBA00022840"/>
    </source>
</evidence>
<dbReference type="InterPro" id="IPR000014">
    <property type="entry name" value="PAS"/>
</dbReference>
<feature type="domain" description="PAS" evidence="14">
    <location>
        <begin position="10"/>
        <end position="80"/>
    </location>
</feature>
<evidence type="ECO:0000256" key="6">
    <source>
        <dbReference type="ARBA" id="ARBA00022692"/>
    </source>
</evidence>
<dbReference type="PANTHER" id="PTHR42878">
    <property type="entry name" value="TWO-COMPONENT HISTIDINE KINASE"/>
    <property type="match status" value="1"/>
</dbReference>
<accession>A0ABS1DIG5</accession>
<comment type="caution">
    <text evidence="15">The sequence shown here is derived from an EMBL/GenBank/DDBJ whole genome shotgun (WGS) entry which is preliminary data.</text>
</comment>
<keyword evidence="8" id="KW-0418">Kinase</keyword>
<proteinExistence type="predicted"/>
<evidence type="ECO:0000256" key="8">
    <source>
        <dbReference type="ARBA" id="ARBA00022777"/>
    </source>
</evidence>
<protein>
    <recommendedName>
        <fullName evidence="3">histidine kinase</fullName>
        <ecNumber evidence="3">2.7.13.3</ecNumber>
    </recommendedName>
</protein>
<keyword evidence="12" id="KW-0472">Membrane</keyword>
<dbReference type="InterPro" id="IPR036097">
    <property type="entry name" value="HisK_dim/P_sf"/>
</dbReference>
<dbReference type="PRINTS" id="PR00344">
    <property type="entry name" value="BCTRLSENSOR"/>
</dbReference>
<keyword evidence="10" id="KW-1133">Transmembrane helix</keyword>
<dbReference type="Gene3D" id="1.10.287.130">
    <property type="match status" value="1"/>
</dbReference>